<sequence>MNVVSGRRPRIEQTPDGRRFVVARVVDAPLDEVWDVLVTVAHWPEWGPSVSAVRGVEGAIEEGTRGEVRVAGAWIPFVVETCRDYRWTWRVAGVPATGHRVKPAGVERCEVAFEVPLCAAPYAAVCAVALRRIDETVSRRR</sequence>
<dbReference type="RefSeq" id="WP_074792500.1">
    <property type="nucleotide sequence ID" value="NZ_FOAD01000001.1"/>
</dbReference>
<dbReference type="Proteomes" id="UP000183894">
    <property type="component" value="Unassembled WGS sequence"/>
</dbReference>
<dbReference type="SUPFAM" id="SSF55961">
    <property type="entry name" value="Bet v1-like"/>
    <property type="match status" value="1"/>
</dbReference>
<evidence type="ECO:0000313" key="1">
    <source>
        <dbReference type="EMBL" id="SEK69242.1"/>
    </source>
</evidence>
<dbReference type="OrthoDB" id="66844at2157"/>
<dbReference type="InterPro" id="IPR019587">
    <property type="entry name" value="Polyketide_cyclase/dehydratase"/>
</dbReference>
<organism evidence="1 2">
    <name type="scientific">Haloferax larsenii</name>
    <dbReference type="NCBI Taxonomy" id="302484"/>
    <lineage>
        <taxon>Archaea</taxon>
        <taxon>Methanobacteriati</taxon>
        <taxon>Methanobacteriota</taxon>
        <taxon>Stenosarchaea group</taxon>
        <taxon>Halobacteria</taxon>
        <taxon>Halobacteriales</taxon>
        <taxon>Haloferacaceae</taxon>
        <taxon>Haloferax</taxon>
    </lineage>
</organism>
<reference evidence="1 2" key="1">
    <citation type="submission" date="2016-10" db="EMBL/GenBank/DDBJ databases">
        <authorList>
            <person name="de Groot N.N."/>
        </authorList>
    </citation>
    <scope>NUCLEOTIDE SEQUENCE [LARGE SCALE GENOMIC DNA]</scope>
    <source>
        <strain evidence="1 2">CDM_5</strain>
    </source>
</reference>
<dbReference type="InterPro" id="IPR023393">
    <property type="entry name" value="START-like_dom_sf"/>
</dbReference>
<dbReference type="EMBL" id="FOAD01000001">
    <property type="protein sequence ID" value="SEK69242.1"/>
    <property type="molecule type" value="Genomic_DNA"/>
</dbReference>
<name>A0A1H7J4W5_HALLR</name>
<evidence type="ECO:0000313" key="2">
    <source>
        <dbReference type="Proteomes" id="UP000183894"/>
    </source>
</evidence>
<dbReference type="Gene3D" id="3.30.530.20">
    <property type="match status" value="1"/>
</dbReference>
<accession>A0A1H7J4W5</accession>
<proteinExistence type="predicted"/>
<protein>
    <submittedName>
        <fullName evidence="1">Polyketide cyclase / dehydrase and lipid transport</fullName>
    </submittedName>
</protein>
<gene>
    <name evidence="1" type="ORF">SAMN04488691_1011094</name>
</gene>
<dbReference type="Pfam" id="PF10604">
    <property type="entry name" value="Polyketide_cyc2"/>
    <property type="match status" value="1"/>
</dbReference>
<dbReference type="AlphaFoldDB" id="A0A1H7J4W5"/>